<organism evidence="10 11">
    <name type="scientific">Streptomyces abyssalis</name>
    <dbReference type="NCBI Taxonomy" id="933944"/>
    <lineage>
        <taxon>Bacteria</taxon>
        <taxon>Bacillati</taxon>
        <taxon>Actinomycetota</taxon>
        <taxon>Actinomycetes</taxon>
        <taxon>Kitasatosporales</taxon>
        <taxon>Streptomycetaceae</taxon>
        <taxon>Streptomyces</taxon>
    </lineage>
</organism>
<feature type="transmembrane region" description="Helical" evidence="9">
    <location>
        <begin position="232"/>
        <end position="251"/>
    </location>
</feature>
<dbReference type="STRING" id="933944.AN215_21130"/>
<sequence>MPGAGGPDAGGPGAGGSGAPPVLGRFLARAAVITAALTAAGSVFGLLRDQAIAGLFGADAGTDAFLIAWTVPELASTLLIEDAMALILVPAFSLALSRRAAARPDTGDGGVLLDADAEPGGLHPRDPVWGLVQRTLPRLLLALTATAALMLFAAPLMVQMLAPGLRDTRTAVDCMRLTSLTVVTFGLAGYFSAALRAHRRFVAPASIYVAYNTGIIAVMYAGHTVWGVRAAALGVAVGGGLMVLVQLPSFVRQLAWRQQHRSARAARRAESAAKAAAKAAAKRSTRAAVQSPAKVPAGPDGTGATPHATATADVPAPAETRAQERTPYSGRIALLGLGMLAPVVTYAVSRQSQVLVERYLAAPLPAGAISHLNYAQKVAQMPMVLSLMVCTVTFPVVARALADGDKQRARLRVERDLALVGIVVLLGAAYVTACAPQLIQLLFQRGAFDARDTAATASVMRVYSCGLIGHSLVGALARPFFADARPTWYPAGAMAVGLLITVAAGAVAVHPWGVHGIAAANAAGILTAALLLLYGLGARVVAIDVGRVAAGLVRLLLAAVAATAAGWGVARALADPLAGAAAGGVTVLVVFASVALLVRAPELPQLFATVKRRFSHVR</sequence>
<feature type="transmembrane region" description="Helical" evidence="9">
    <location>
        <begin position="139"/>
        <end position="157"/>
    </location>
</feature>
<feature type="transmembrane region" description="Helical" evidence="9">
    <location>
        <begin position="379"/>
        <end position="397"/>
    </location>
</feature>
<evidence type="ECO:0000256" key="1">
    <source>
        <dbReference type="ARBA" id="ARBA00004651"/>
    </source>
</evidence>
<keyword evidence="7 9" id="KW-0472">Membrane</keyword>
<feature type="compositionally biased region" description="Low complexity" evidence="8">
    <location>
        <begin position="296"/>
        <end position="313"/>
    </location>
</feature>
<dbReference type="PATRIC" id="fig|933944.5.peg.3398"/>
<keyword evidence="4" id="KW-0133">Cell shape</keyword>
<protein>
    <submittedName>
        <fullName evidence="10">Virulence factor MviN</fullName>
    </submittedName>
</protein>
<keyword evidence="11" id="KW-1185">Reference proteome</keyword>
<keyword evidence="5" id="KW-0573">Peptidoglycan synthesis</keyword>
<name>A0A1E7JIB9_9ACTN</name>
<evidence type="ECO:0000256" key="6">
    <source>
        <dbReference type="ARBA" id="ARBA00022989"/>
    </source>
</evidence>
<feature type="transmembrane region" description="Helical" evidence="9">
    <location>
        <begin position="576"/>
        <end position="598"/>
    </location>
</feature>
<comment type="subcellular location">
    <subcellularLocation>
        <location evidence="1">Cell membrane</location>
        <topology evidence="1">Multi-pass membrane protein</topology>
    </subcellularLocation>
</comment>
<keyword evidence="6 9" id="KW-1133">Transmembrane helix</keyword>
<dbReference type="GO" id="GO:0015648">
    <property type="term" value="F:lipid-linked peptidoglycan transporter activity"/>
    <property type="evidence" value="ECO:0007669"/>
    <property type="project" value="TreeGrafter"/>
</dbReference>
<dbReference type="PANTHER" id="PTHR47019">
    <property type="entry name" value="LIPID II FLIPPASE MURJ"/>
    <property type="match status" value="1"/>
</dbReference>
<feature type="transmembrane region" description="Helical" evidence="9">
    <location>
        <begin position="26"/>
        <end position="47"/>
    </location>
</feature>
<evidence type="ECO:0000256" key="8">
    <source>
        <dbReference type="SAM" id="MobiDB-lite"/>
    </source>
</evidence>
<accession>A0A1E7JIB9</accession>
<dbReference type="InterPro" id="IPR051050">
    <property type="entry name" value="Lipid_II_flippase_MurJ/MviN"/>
</dbReference>
<dbReference type="InterPro" id="IPR004268">
    <property type="entry name" value="MurJ"/>
</dbReference>
<evidence type="ECO:0000256" key="3">
    <source>
        <dbReference type="ARBA" id="ARBA00022692"/>
    </source>
</evidence>
<evidence type="ECO:0000256" key="4">
    <source>
        <dbReference type="ARBA" id="ARBA00022960"/>
    </source>
</evidence>
<feature type="region of interest" description="Disordered" evidence="8">
    <location>
        <begin position="281"/>
        <end position="324"/>
    </location>
</feature>
<evidence type="ECO:0000256" key="9">
    <source>
        <dbReference type="SAM" id="Phobius"/>
    </source>
</evidence>
<dbReference type="GO" id="GO:0034204">
    <property type="term" value="P:lipid translocation"/>
    <property type="evidence" value="ECO:0007669"/>
    <property type="project" value="TreeGrafter"/>
</dbReference>
<comment type="caution">
    <text evidence="10">The sequence shown here is derived from an EMBL/GenBank/DDBJ whole genome shotgun (WGS) entry which is preliminary data.</text>
</comment>
<feature type="transmembrane region" description="Helical" evidence="9">
    <location>
        <begin position="177"/>
        <end position="195"/>
    </location>
</feature>
<evidence type="ECO:0000313" key="10">
    <source>
        <dbReference type="EMBL" id="OEU86200.1"/>
    </source>
</evidence>
<reference evidence="10 11" key="1">
    <citation type="journal article" date="2016" name="Front. Microbiol.">
        <title>Comparative Genomics Analysis of Streptomyces Species Reveals Their Adaptation to the Marine Environment and Their Diversity at the Genomic Level.</title>
        <authorList>
            <person name="Tian X."/>
            <person name="Zhang Z."/>
            <person name="Yang T."/>
            <person name="Chen M."/>
            <person name="Li J."/>
            <person name="Chen F."/>
            <person name="Yang J."/>
            <person name="Li W."/>
            <person name="Zhang B."/>
            <person name="Zhang Z."/>
            <person name="Wu J."/>
            <person name="Zhang C."/>
            <person name="Long L."/>
            <person name="Xiao J."/>
        </authorList>
    </citation>
    <scope>NUCLEOTIDE SEQUENCE [LARGE SCALE GENOMIC DNA]</scope>
    <source>
        <strain evidence="10 11">SCSIO 10390</strain>
    </source>
</reference>
<evidence type="ECO:0000256" key="2">
    <source>
        <dbReference type="ARBA" id="ARBA00022475"/>
    </source>
</evidence>
<dbReference type="EMBL" id="LJGT01000041">
    <property type="protein sequence ID" value="OEU86200.1"/>
    <property type="molecule type" value="Genomic_DNA"/>
</dbReference>
<feature type="transmembrane region" description="Helical" evidence="9">
    <location>
        <begin position="515"/>
        <end position="536"/>
    </location>
</feature>
<feature type="transmembrane region" description="Helical" evidence="9">
    <location>
        <begin position="459"/>
        <end position="481"/>
    </location>
</feature>
<dbReference type="GO" id="GO:0009252">
    <property type="term" value="P:peptidoglycan biosynthetic process"/>
    <property type="evidence" value="ECO:0007669"/>
    <property type="project" value="UniProtKB-KW"/>
</dbReference>
<feature type="transmembrane region" description="Helical" evidence="9">
    <location>
        <begin position="488"/>
        <end position="509"/>
    </location>
</feature>
<dbReference type="Proteomes" id="UP000176087">
    <property type="component" value="Unassembled WGS sequence"/>
</dbReference>
<evidence type="ECO:0000256" key="7">
    <source>
        <dbReference type="ARBA" id="ARBA00023136"/>
    </source>
</evidence>
<feature type="transmembrane region" description="Helical" evidence="9">
    <location>
        <begin position="548"/>
        <end position="570"/>
    </location>
</feature>
<feature type="transmembrane region" description="Helical" evidence="9">
    <location>
        <begin position="417"/>
        <end position="439"/>
    </location>
</feature>
<dbReference type="Pfam" id="PF03023">
    <property type="entry name" value="MurJ"/>
    <property type="match status" value="2"/>
</dbReference>
<dbReference type="GO" id="GO:0008360">
    <property type="term" value="P:regulation of cell shape"/>
    <property type="evidence" value="ECO:0007669"/>
    <property type="project" value="UniProtKB-KW"/>
</dbReference>
<keyword evidence="2" id="KW-1003">Cell membrane</keyword>
<dbReference type="PANTHER" id="PTHR47019:SF1">
    <property type="entry name" value="LIPID II FLIPPASE MURJ"/>
    <property type="match status" value="1"/>
</dbReference>
<evidence type="ECO:0000313" key="11">
    <source>
        <dbReference type="Proteomes" id="UP000176087"/>
    </source>
</evidence>
<evidence type="ECO:0000256" key="5">
    <source>
        <dbReference type="ARBA" id="ARBA00022984"/>
    </source>
</evidence>
<dbReference type="PRINTS" id="PR01806">
    <property type="entry name" value="VIRFACTRMVIN"/>
</dbReference>
<keyword evidence="3 9" id="KW-0812">Transmembrane</keyword>
<gene>
    <name evidence="10" type="ORF">AN215_21130</name>
</gene>
<feature type="transmembrane region" description="Helical" evidence="9">
    <location>
        <begin position="332"/>
        <end position="349"/>
    </location>
</feature>
<dbReference type="AlphaFoldDB" id="A0A1E7JIB9"/>
<feature type="transmembrane region" description="Helical" evidence="9">
    <location>
        <begin position="207"/>
        <end position="226"/>
    </location>
</feature>
<proteinExistence type="predicted"/>
<dbReference type="GO" id="GO:0005886">
    <property type="term" value="C:plasma membrane"/>
    <property type="evidence" value="ECO:0007669"/>
    <property type="project" value="UniProtKB-SubCell"/>
</dbReference>